<accession>A0A4Y3R0F3</accession>
<evidence type="ECO:0000259" key="1">
    <source>
        <dbReference type="Pfam" id="PF00005"/>
    </source>
</evidence>
<organism evidence="2 3">
    <name type="scientific">Streptomyces cacaoi</name>
    <dbReference type="NCBI Taxonomy" id="1898"/>
    <lineage>
        <taxon>Bacteria</taxon>
        <taxon>Bacillati</taxon>
        <taxon>Actinomycetota</taxon>
        <taxon>Actinomycetes</taxon>
        <taxon>Kitasatosporales</taxon>
        <taxon>Streptomycetaceae</taxon>
        <taxon>Streptomyces</taxon>
    </lineage>
</organism>
<keyword evidence="3" id="KW-1185">Reference proteome</keyword>
<evidence type="ECO:0000313" key="2">
    <source>
        <dbReference type="EMBL" id="GEB51021.1"/>
    </source>
</evidence>
<dbReference type="PANTHER" id="PTHR24220">
    <property type="entry name" value="IMPORT ATP-BINDING PROTEIN"/>
    <property type="match status" value="1"/>
</dbReference>
<dbReference type="GO" id="GO:0005524">
    <property type="term" value="F:ATP binding"/>
    <property type="evidence" value="ECO:0007669"/>
    <property type="project" value="InterPro"/>
</dbReference>
<protein>
    <recommendedName>
        <fullName evidence="1">ABC transporter domain-containing protein</fullName>
    </recommendedName>
</protein>
<dbReference type="SUPFAM" id="SSF52540">
    <property type="entry name" value="P-loop containing nucleoside triphosphate hydrolases"/>
    <property type="match status" value="1"/>
</dbReference>
<dbReference type="InterPro" id="IPR015854">
    <property type="entry name" value="ABC_transpr_LolD-like"/>
</dbReference>
<dbReference type="EMBL" id="BJMM01000017">
    <property type="protein sequence ID" value="GEB51021.1"/>
    <property type="molecule type" value="Genomic_DNA"/>
</dbReference>
<dbReference type="Gene3D" id="3.40.50.300">
    <property type="entry name" value="P-loop containing nucleotide triphosphate hydrolases"/>
    <property type="match status" value="1"/>
</dbReference>
<feature type="domain" description="ABC transporter" evidence="1">
    <location>
        <begin position="42"/>
        <end position="87"/>
    </location>
</feature>
<proteinExistence type="predicted"/>
<dbReference type="OrthoDB" id="6198786at2"/>
<sequence>MLATTEATPKVDGPSTASPYALEMDAVSVRHGDGPAAVDALSEVTIGFARGSVTAIIGAPGAGKSTLVECATGVREPTGGWVGTHDAVVTADPAEWAALPPADPARAELLVADDLMAAEHLYAMLGAQGDGRTVVVTTSSPAVAAAADVALFLVGGRLVDAACGMSAQEIGAQLESLTHELTVPLQMSLSA</sequence>
<dbReference type="Proteomes" id="UP000319210">
    <property type="component" value="Unassembled WGS sequence"/>
</dbReference>
<dbReference type="InterPro" id="IPR003439">
    <property type="entry name" value="ABC_transporter-like_ATP-bd"/>
</dbReference>
<dbReference type="GO" id="GO:0005886">
    <property type="term" value="C:plasma membrane"/>
    <property type="evidence" value="ECO:0007669"/>
    <property type="project" value="TreeGrafter"/>
</dbReference>
<evidence type="ECO:0000313" key="3">
    <source>
        <dbReference type="Proteomes" id="UP000319210"/>
    </source>
</evidence>
<reference evidence="2 3" key="1">
    <citation type="submission" date="2019-06" db="EMBL/GenBank/DDBJ databases">
        <title>Whole genome shotgun sequence of Streptomyces cacaoi subsp. cacaoi NBRC 12748.</title>
        <authorList>
            <person name="Hosoyama A."/>
            <person name="Uohara A."/>
            <person name="Ohji S."/>
            <person name="Ichikawa N."/>
        </authorList>
    </citation>
    <scope>NUCLEOTIDE SEQUENCE [LARGE SCALE GENOMIC DNA]</scope>
    <source>
        <strain evidence="2 3">NBRC 12748</strain>
    </source>
</reference>
<dbReference type="PANTHER" id="PTHR24220:SF685">
    <property type="entry name" value="ABC TRANSPORTER RELATED"/>
    <property type="match status" value="1"/>
</dbReference>
<dbReference type="RefSeq" id="WP_030890110.1">
    <property type="nucleotide sequence ID" value="NZ_BJMM01000017.1"/>
</dbReference>
<gene>
    <name evidence="2" type="ORF">SCA03_35720</name>
</gene>
<dbReference type="AlphaFoldDB" id="A0A4Y3R0F3"/>
<comment type="caution">
    <text evidence="2">The sequence shown here is derived from an EMBL/GenBank/DDBJ whole genome shotgun (WGS) entry which is preliminary data.</text>
</comment>
<dbReference type="GO" id="GO:0022857">
    <property type="term" value="F:transmembrane transporter activity"/>
    <property type="evidence" value="ECO:0007669"/>
    <property type="project" value="TreeGrafter"/>
</dbReference>
<dbReference type="InterPro" id="IPR027417">
    <property type="entry name" value="P-loop_NTPase"/>
</dbReference>
<name>A0A4Y3R0F3_STRCI</name>
<dbReference type="GO" id="GO:0016887">
    <property type="term" value="F:ATP hydrolysis activity"/>
    <property type="evidence" value="ECO:0007669"/>
    <property type="project" value="InterPro"/>
</dbReference>
<dbReference type="Pfam" id="PF00005">
    <property type="entry name" value="ABC_tran"/>
    <property type="match status" value="1"/>
</dbReference>